<dbReference type="PANTHER" id="PTHR46008:SF2">
    <property type="entry name" value="LEAF RUST 10 DISEASE-RESISTANCE LOCUS RECEPTOR-LIKE PROTEIN KINASE-LIKE 1.4"/>
    <property type="match status" value="1"/>
</dbReference>
<dbReference type="InterPro" id="IPR011009">
    <property type="entry name" value="Kinase-like_dom_sf"/>
</dbReference>
<keyword evidence="4" id="KW-0808">Transferase</keyword>
<dbReference type="Proteomes" id="UP000236291">
    <property type="component" value="Unassembled WGS sequence"/>
</dbReference>
<dbReference type="InterPro" id="IPR001245">
    <property type="entry name" value="Ser-Thr/Tyr_kinase_cat_dom"/>
</dbReference>
<reference evidence="4 5" key="1">
    <citation type="journal article" date="2014" name="Am. J. Bot.">
        <title>Genome assembly and annotation for red clover (Trifolium pratense; Fabaceae).</title>
        <authorList>
            <person name="Istvanek J."/>
            <person name="Jaros M."/>
            <person name="Krenek A."/>
            <person name="Repkova J."/>
        </authorList>
    </citation>
    <scope>NUCLEOTIDE SEQUENCE [LARGE SCALE GENOMIC DNA]</scope>
    <source>
        <strain evidence="5">cv. Tatra</strain>
        <tissue evidence="4">Young leaves</tissue>
    </source>
</reference>
<dbReference type="PROSITE" id="PS00530">
    <property type="entry name" value="RNASE_T2_1"/>
    <property type="match status" value="1"/>
</dbReference>
<dbReference type="SUPFAM" id="SSF56112">
    <property type="entry name" value="Protein kinase-like (PK-like)"/>
    <property type="match status" value="1"/>
</dbReference>
<evidence type="ECO:0000313" key="4">
    <source>
        <dbReference type="EMBL" id="PNX95903.1"/>
    </source>
</evidence>
<feature type="domain" description="Serine-threonine/tyrosine-protein kinase catalytic" evidence="3">
    <location>
        <begin position="39"/>
        <end position="111"/>
    </location>
</feature>
<dbReference type="Pfam" id="PF07714">
    <property type="entry name" value="PK_Tyr_Ser-Thr"/>
    <property type="match status" value="1"/>
</dbReference>
<dbReference type="AlphaFoldDB" id="A0A2K3MYM6"/>
<organism evidence="4 5">
    <name type="scientific">Trifolium pratense</name>
    <name type="common">Red clover</name>
    <dbReference type="NCBI Taxonomy" id="57577"/>
    <lineage>
        <taxon>Eukaryota</taxon>
        <taxon>Viridiplantae</taxon>
        <taxon>Streptophyta</taxon>
        <taxon>Embryophyta</taxon>
        <taxon>Tracheophyta</taxon>
        <taxon>Spermatophyta</taxon>
        <taxon>Magnoliopsida</taxon>
        <taxon>eudicotyledons</taxon>
        <taxon>Gunneridae</taxon>
        <taxon>Pentapetalae</taxon>
        <taxon>rosids</taxon>
        <taxon>fabids</taxon>
        <taxon>Fabales</taxon>
        <taxon>Fabaceae</taxon>
        <taxon>Papilionoideae</taxon>
        <taxon>50 kb inversion clade</taxon>
        <taxon>NPAAA clade</taxon>
        <taxon>Hologalegina</taxon>
        <taxon>IRL clade</taxon>
        <taxon>Trifolieae</taxon>
        <taxon>Trifolium</taxon>
    </lineage>
</organism>
<keyword evidence="2" id="KW-0067">ATP-binding</keyword>
<protein>
    <submittedName>
        <fullName evidence="4">Putative serine threonine-protein kinase</fullName>
    </submittedName>
</protein>
<dbReference type="PANTHER" id="PTHR46008">
    <property type="entry name" value="LEAF RUST 10 DISEASE-RESISTANCE LOCUS RECEPTOR-LIKE PROTEIN KINASE-LIKE 1.4"/>
    <property type="match status" value="1"/>
</dbReference>
<dbReference type="InterPro" id="IPR018188">
    <property type="entry name" value="RNase_T2_His_AS_1"/>
</dbReference>
<name>A0A2K3MYM6_TRIPR</name>
<sequence length="194" mass="21805">MCFSLVGIFQWIWRSENYGVEHFTFGDLKRATNNFVVPNQLGFGASTIVFKGLLQDGRHVAVKRLIENNHNTNELFITEVQNLSNLAHPNIVHLYGCTSLRSRACMLVYEAQPCTKYLATRFGVHGLWPNVYQGNDPDSCGGQFGVSFDPNVEPVFEPGILHLCTFKVASNDCIPLLHLWSEQEINDDVDECPG</sequence>
<evidence type="ECO:0000313" key="5">
    <source>
        <dbReference type="Proteomes" id="UP000236291"/>
    </source>
</evidence>
<dbReference type="SUPFAM" id="SSF55895">
    <property type="entry name" value="Ribonuclease Rh-like"/>
    <property type="match status" value="1"/>
</dbReference>
<proteinExistence type="predicted"/>
<dbReference type="GO" id="GO:0003723">
    <property type="term" value="F:RNA binding"/>
    <property type="evidence" value="ECO:0007669"/>
    <property type="project" value="InterPro"/>
</dbReference>
<evidence type="ECO:0000259" key="3">
    <source>
        <dbReference type="Pfam" id="PF07714"/>
    </source>
</evidence>
<dbReference type="InterPro" id="IPR036430">
    <property type="entry name" value="RNase_T2-like_sf"/>
</dbReference>
<dbReference type="EMBL" id="ASHM01013944">
    <property type="protein sequence ID" value="PNX95903.1"/>
    <property type="molecule type" value="Genomic_DNA"/>
</dbReference>
<comment type="caution">
    <text evidence="4">The sequence shown here is derived from an EMBL/GenBank/DDBJ whole genome shotgun (WGS) entry which is preliminary data.</text>
</comment>
<gene>
    <name evidence="4" type="ORF">L195_g019100</name>
</gene>
<evidence type="ECO:0000256" key="1">
    <source>
        <dbReference type="ARBA" id="ARBA00022741"/>
    </source>
</evidence>
<reference evidence="4 5" key="2">
    <citation type="journal article" date="2017" name="Front. Plant Sci.">
        <title>Gene Classification and Mining of Molecular Markers Useful in Red Clover (Trifolium pratense) Breeding.</title>
        <authorList>
            <person name="Istvanek J."/>
            <person name="Dluhosova J."/>
            <person name="Dluhos P."/>
            <person name="Patkova L."/>
            <person name="Nedelnik J."/>
            <person name="Repkova J."/>
        </authorList>
    </citation>
    <scope>NUCLEOTIDE SEQUENCE [LARGE SCALE GENOMIC DNA]</scope>
    <source>
        <strain evidence="5">cv. Tatra</strain>
        <tissue evidence="4">Young leaves</tissue>
    </source>
</reference>
<evidence type="ECO:0000256" key="2">
    <source>
        <dbReference type="ARBA" id="ARBA00022840"/>
    </source>
</evidence>
<dbReference type="STRING" id="57577.A0A2K3MYM6"/>
<keyword evidence="4" id="KW-0418">Kinase</keyword>
<dbReference type="Gene3D" id="3.30.200.20">
    <property type="entry name" value="Phosphorylase Kinase, domain 1"/>
    <property type="match status" value="1"/>
</dbReference>
<dbReference type="GO" id="GO:0005524">
    <property type="term" value="F:ATP binding"/>
    <property type="evidence" value="ECO:0007669"/>
    <property type="project" value="UniProtKB-KW"/>
</dbReference>
<accession>A0A2K3MYM6</accession>
<dbReference type="GO" id="GO:0033897">
    <property type="term" value="F:ribonuclease T2 activity"/>
    <property type="evidence" value="ECO:0007669"/>
    <property type="project" value="InterPro"/>
</dbReference>
<keyword evidence="1" id="KW-0547">Nucleotide-binding</keyword>
<dbReference type="GO" id="GO:0004672">
    <property type="term" value="F:protein kinase activity"/>
    <property type="evidence" value="ECO:0007669"/>
    <property type="project" value="InterPro"/>
</dbReference>